<dbReference type="Proteomes" id="UP000570474">
    <property type="component" value="Unassembled WGS sequence"/>
</dbReference>
<evidence type="ECO:0000313" key="4">
    <source>
        <dbReference type="Proteomes" id="UP000570474"/>
    </source>
</evidence>
<dbReference type="CDD" id="cd06259">
    <property type="entry name" value="YdcF-like"/>
    <property type="match status" value="1"/>
</dbReference>
<name>A0A847S661_9BACT</name>
<gene>
    <name evidence="3" type="ORF">HGH92_29970</name>
</gene>
<dbReference type="PANTHER" id="PTHR30336">
    <property type="entry name" value="INNER MEMBRANE PROTEIN, PROBABLE PERMEASE"/>
    <property type="match status" value="1"/>
</dbReference>
<dbReference type="GO" id="GO:0043164">
    <property type="term" value="P:Gram-negative-bacterium-type cell wall biogenesis"/>
    <property type="evidence" value="ECO:0007669"/>
    <property type="project" value="TreeGrafter"/>
</dbReference>
<keyword evidence="4" id="KW-1185">Reference proteome</keyword>
<keyword evidence="1" id="KW-0732">Signal</keyword>
<evidence type="ECO:0000256" key="1">
    <source>
        <dbReference type="SAM" id="SignalP"/>
    </source>
</evidence>
<dbReference type="Gene3D" id="3.40.50.620">
    <property type="entry name" value="HUPs"/>
    <property type="match status" value="1"/>
</dbReference>
<feature type="domain" description="DUF218" evidence="2">
    <location>
        <begin position="249"/>
        <end position="358"/>
    </location>
</feature>
<feature type="signal peptide" evidence="1">
    <location>
        <begin position="1"/>
        <end position="20"/>
    </location>
</feature>
<dbReference type="PANTHER" id="PTHR30336:SF4">
    <property type="entry name" value="ENVELOPE BIOGENESIS FACTOR ELYC"/>
    <property type="match status" value="1"/>
</dbReference>
<reference evidence="3 4" key="1">
    <citation type="submission" date="2020-04" db="EMBL/GenBank/DDBJ databases">
        <authorList>
            <person name="Yin C."/>
        </authorList>
    </citation>
    <scope>NUCLEOTIDE SEQUENCE [LARGE SCALE GENOMIC DNA]</scope>
    <source>
        <strain evidence="3 4">Ae27</strain>
    </source>
</reference>
<dbReference type="AlphaFoldDB" id="A0A847S661"/>
<dbReference type="InterPro" id="IPR014729">
    <property type="entry name" value="Rossmann-like_a/b/a_fold"/>
</dbReference>
<proteinExistence type="predicted"/>
<comment type="caution">
    <text evidence="3">The sequence shown here is derived from an EMBL/GenBank/DDBJ whole genome shotgun (WGS) entry which is preliminary data.</text>
</comment>
<dbReference type="Pfam" id="PF02698">
    <property type="entry name" value="DUF218"/>
    <property type="match status" value="1"/>
</dbReference>
<dbReference type="InterPro" id="IPR003848">
    <property type="entry name" value="DUF218"/>
</dbReference>
<sequence length="409" mass="46104">MNYYAWIIVPLCSSILATSAQTPAPDPGYRQLQEKNIIVNRNFYLFTLLEHLPEVNRLVLKDTSFVRWNNIYRDKLQSAHRPTDIQLDDATIARFNTCFARMLQQHPREMGTLLQHMRRSGFFQLYATAPDSTLLTKSWQDAAHGVNYILNAYTTNKGFRYPKIDSASFYVESPAYKQALTKLMTSVARSTSTNSLFFQSPLAVAVGLLVLNKHDECARYMPLEETNKDAYTKVKKADWNKYAYSALLIPGAGPGDKASISDAGKNRCRIGAEMYHSGKAPFIIVSGGHVHPFGTPYAEAVEMKKYMVSELKVPADAIIVEPHARHTTTNIRNAVRIAWKSGIPLEKRMLCVSDALQLYYVASPVFGKRCEEELNYQPATDMQQADLNFLSFIPDLKSLQANSLDPLDP</sequence>
<dbReference type="GO" id="GO:0000270">
    <property type="term" value="P:peptidoglycan metabolic process"/>
    <property type="evidence" value="ECO:0007669"/>
    <property type="project" value="TreeGrafter"/>
</dbReference>
<dbReference type="RefSeq" id="WP_168874535.1">
    <property type="nucleotide sequence ID" value="NZ_JABAIA010000004.1"/>
</dbReference>
<dbReference type="GO" id="GO:0005886">
    <property type="term" value="C:plasma membrane"/>
    <property type="evidence" value="ECO:0007669"/>
    <property type="project" value="TreeGrafter"/>
</dbReference>
<evidence type="ECO:0000313" key="3">
    <source>
        <dbReference type="EMBL" id="NLR68568.1"/>
    </source>
</evidence>
<dbReference type="EMBL" id="JABAIA010000004">
    <property type="protein sequence ID" value="NLR68568.1"/>
    <property type="molecule type" value="Genomic_DNA"/>
</dbReference>
<feature type="chain" id="PRO_5032487435" evidence="1">
    <location>
        <begin position="21"/>
        <end position="409"/>
    </location>
</feature>
<evidence type="ECO:0000259" key="2">
    <source>
        <dbReference type="Pfam" id="PF02698"/>
    </source>
</evidence>
<accession>A0A847S661</accession>
<dbReference type="InterPro" id="IPR051599">
    <property type="entry name" value="Cell_Envelope_Assoc"/>
</dbReference>
<organism evidence="3 4">
    <name type="scientific">Chitinophaga varians</name>
    <dbReference type="NCBI Taxonomy" id="2202339"/>
    <lineage>
        <taxon>Bacteria</taxon>
        <taxon>Pseudomonadati</taxon>
        <taxon>Bacteroidota</taxon>
        <taxon>Chitinophagia</taxon>
        <taxon>Chitinophagales</taxon>
        <taxon>Chitinophagaceae</taxon>
        <taxon>Chitinophaga</taxon>
    </lineage>
</organism>
<protein>
    <submittedName>
        <fullName evidence="3">YdcF family protein</fullName>
    </submittedName>
</protein>